<feature type="transmembrane region" description="Helical" evidence="1">
    <location>
        <begin position="105"/>
        <end position="123"/>
    </location>
</feature>
<organism evidence="2 3">
    <name type="scientific">Caenorhabditis angaria</name>
    <dbReference type="NCBI Taxonomy" id="860376"/>
    <lineage>
        <taxon>Eukaryota</taxon>
        <taxon>Metazoa</taxon>
        <taxon>Ecdysozoa</taxon>
        <taxon>Nematoda</taxon>
        <taxon>Chromadorea</taxon>
        <taxon>Rhabditida</taxon>
        <taxon>Rhabditina</taxon>
        <taxon>Rhabditomorpha</taxon>
        <taxon>Rhabditoidea</taxon>
        <taxon>Rhabditidae</taxon>
        <taxon>Peloderinae</taxon>
        <taxon>Caenorhabditis</taxon>
    </lineage>
</organism>
<dbReference type="EMBL" id="CANHGI010000005">
    <property type="protein sequence ID" value="CAI5453330.1"/>
    <property type="molecule type" value="Genomic_DNA"/>
</dbReference>
<accession>A0A9P1IYD2</accession>
<comment type="caution">
    <text evidence="2">The sequence shown here is derived from an EMBL/GenBank/DDBJ whole genome shotgun (WGS) entry which is preliminary data.</text>
</comment>
<evidence type="ECO:0000313" key="2">
    <source>
        <dbReference type="EMBL" id="CAI5453330.1"/>
    </source>
</evidence>
<keyword evidence="1" id="KW-1133">Transmembrane helix</keyword>
<feature type="transmembrane region" description="Helical" evidence="1">
    <location>
        <begin position="203"/>
        <end position="227"/>
    </location>
</feature>
<keyword evidence="3" id="KW-1185">Reference proteome</keyword>
<keyword evidence="1" id="KW-0812">Transmembrane</keyword>
<feature type="transmembrane region" description="Helical" evidence="1">
    <location>
        <begin position="143"/>
        <end position="161"/>
    </location>
</feature>
<proteinExistence type="predicted"/>
<keyword evidence="1" id="KW-0472">Membrane</keyword>
<reference evidence="2" key="1">
    <citation type="submission" date="2022-11" db="EMBL/GenBank/DDBJ databases">
        <authorList>
            <person name="Kikuchi T."/>
        </authorList>
    </citation>
    <scope>NUCLEOTIDE SEQUENCE</scope>
    <source>
        <strain evidence="2">PS1010</strain>
    </source>
</reference>
<dbReference type="AlphaFoldDB" id="A0A9P1IYD2"/>
<evidence type="ECO:0000256" key="1">
    <source>
        <dbReference type="SAM" id="Phobius"/>
    </source>
</evidence>
<dbReference type="PANTHER" id="PTHR46891">
    <property type="entry name" value="SERPENTINE RECEPTOR, CLASS H-RELATED"/>
    <property type="match status" value="1"/>
</dbReference>
<feature type="transmembrane region" description="Helical" evidence="1">
    <location>
        <begin position="50"/>
        <end position="73"/>
    </location>
</feature>
<dbReference type="Pfam" id="PF10318">
    <property type="entry name" value="7TM_GPCR_Srh"/>
    <property type="match status" value="1"/>
</dbReference>
<gene>
    <name evidence="2" type="ORF">CAMP_LOCUS15967</name>
</gene>
<dbReference type="InterPro" id="IPR019422">
    <property type="entry name" value="7TM_GPCR_serpentine_rcpt_Srh"/>
</dbReference>
<evidence type="ECO:0008006" key="4">
    <source>
        <dbReference type="Google" id="ProtNLM"/>
    </source>
</evidence>
<name>A0A9P1IYD2_9PELO</name>
<dbReference type="OrthoDB" id="5872351at2759"/>
<feature type="transmembrane region" description="Helical" evidence="1">
    <location>
        <begin position="15"/>
        <end position="38"/>
    </location>
</feature>
<protein>
    <recommendedName>
        <fullName evidence="4">G protein-coupled receptor</fullName>
    </recommendedName>
</protein>
<dbReference type="Proteomes" id="UP001152747">
    <property type="component" value="Unassembled WGS sequence"/>
</dbReference>
<sequence>MFNESFEEFPRWYEISMQVSASITIPINSIGLIMIAFFSKEQLKNYRYYLLFHQICSMLLDIIINTGTVPVVYSPYPIGSPHGWMTEVFKIVLKMENNTWLQTEIVFHGFLTTAMSVEILFLYRYQVIIPITHPWRLSGISKFLTVLIYHIIWMFLVSLSFHNIMPNDQSAAKDQFREDHPDLAFFVEDKNSLIVTTEVNLDAILVLIVFLTRIGSGLIICCIFILLSRYSLNHTIMSARTRNMHLHLIRILCYQISIPIAAFYIPVFCILTPMLFQIQNTFNLALISFNAISKRLGVVFWSKEGKCQVVRNILDCSDQGFGSKTRCSNTSTIVFFSAISMVEQGFERFGGRCKWKKFEFLPG</sequence>
<feature type="transmembrane region" description="Helical" evidence="1">
    <location>
        <begin position="248"/>
        <end position="276"/>
    </location>
</feature>
<evidence type="ECO:0000313" key="3">
    <source>
        <dbReference type="Proteomes" id="UP001152747"/>
    </source>
</evidence>